<gene>
    <name evidence="1" type="ORF">AK830_g2425</name>
</gene>
<evidence type="ECO:0000313" key="1">
    <source>
        <dbReference type="EMBL" id="KPM44072.1"/>
    </source>
</evidence>
<evidence type="ECO:0000313" key="2">
    <source>
        <dbReference type="Proteomes" id="UP000050424"/>
    </source>
</evidence>
<comment type="caution">
    <text evidence="1">The sequence shown here is derived from an EMBL/GenBank/DDBJ whole genome shotgun (WGS) entry which is preliminary data.</text>
</comment>
<accession>A0A0P7BS02</accession>
<dbReference type="AlphaFoldDB" id="A0A0P7BS02"/>
<reference evidence="1 2" key="1">
    <citation type="submission" date="2015-09" db="EMBL/GenBank/DDBJ databases">
        <title>Draft genome of a European isolate of the apple canker pathogen Neonectria ditissima.</title>
        <authorList>
            <person name="Gomez-Cortecero A."/>
            <person name="Harrison R.J."/>
            <person name="Armitage A.D."/>
        </authorList>
    </citation>
    <scope>NUCLEOTIDE SEQUENCE [LARGE SCALE GENOMIC DNA]</scope>
    <source>
        <strain evidence="1 2">R09/05</strain>
    </source>
</reference>
<evidence type="ECO:0008006" key="3">
    <source>
        <dbReference type="Google" id="ProtNLM"/>
    </source>
</evidence>
<dbReference type="EMBL" id="LKCW01000023">
    <property type="protein sequence ID" value="KPM44072.1"/>
    <property type="molecule type" value="Genomic_DNA"/>
</dbReference>
<dbReference type="Proteomes" id="UP000050424">
    <property type="component" value="Unassembled WGS sequence"/>
</dbReference>
<proteinExistence type="predicted"/>
<name>A0A0P7BS02_9HYPO</name>
<sequence>MEIHATLGSPPAVTTPLYTCSAWTAPGNLTSDLPAITASSSTASFGDAPATVSCSELETGPDLDLLSSNDEFDVDGLIHNTPRNDLSMTHDSVVTPMLTGNDEHTSLFYLDEAANSLNPAPSNNGEIDDFQTTDVGLCRPSTYDSVASLTLPNTSNDLELSALVPGDISSLVPIPSRTISTLGQASGRLISKGCRRFIISILRTYPRMMTRPDHLPPFVHPVGCGLHFNEEGAQRVNLFSSDSANFAPLKPLAACHSIALIFASRNRNSDEFLWRTIDNEHRWIMSETQQFSRGECIAAIQAMVIYTMMRLMNSGYEYFITNREMVKTMKRLGDRFSQLCPGPLSPTHERHSKPTWEDWIFEETRRRLSLVCFLTSLVLGSEGSDGVEAPFFLPLPSGKAMWEAKNAWSWEGEYGAFWQDLKTNKPRLDTLGDLATAHMQQDNRCDAGMGGSLGDEEDDVLDSWHAGVDGLGMMLAAIIADV</sequence>
<organism evidence="1 2">
    <name type="scientific">Neonectria ditissima</name>
    <dbReference type="NCBI Taxonomy" id="78410"/>
    <lineage>
        <taxon>Eukaryota</taxon>
        <taxon>Fungi</taxon>
        <taxon>Dikarya</taxon>
        <taxon>Ascomycota</taxon>
        <taxon>Pezizomycotina</taxon>
        <taxon>Sordariomycetes</taxon>
        <taxon>Hypocreomycetidae</taxon>
        <taxon>Hypocreales</taxon>
        <taxon>Nectriaceae</taxon>
        <taxon>Neonectria</taxon>
    </lineage>
</organism>
<protein>
    <recommendedName>
        <fullName evidence="3">Transcription factor domain-containing protein</fullName>
    </recommendedName>
</protein>
<dbReference type="STRING" id="78410.A0A0P7BS02"/>
<dbReference type="OrthoDB" id="5423818at2759"/>
<keyword evidence="2" id="KW-1185">Reference proteome</keyword>